<gene>
    <name evidence="1" type="ORF">H5410_047963</name>
</gene>
<accession>A0A9J5XGP4</accession>
<comment type="caution">
    <text evidence="1">The sequence shown here is derived from an EMBL/GenBank/DDBJ whole genome shotgun (WGS) entry which is preliminary data.</text>
</comment>
<proteinExistence type="predicted"/>
<dbReference type="Proteomes" id="UP000824120">
    <property type="component" value="Chromosome 9"/>
</dbReference>
<evidence type="ECO:0000313" key="2">
    <source>
        <dbReference type="Proteomes" id="UP000824120"/>
    </source>
</evidence>
<name>A0A9J5XGP4_SOLCO</name>
<sequence>MKTKKNEVRILQDVESNSSNRDSIINAHHRDQLSIQNHVTHRGCVARALQKYCGTCIGTLRVNYAVSLDSGDRLLGTRKNELAKMIC</sequence>
<evidence type="ECO:0000313" key="1">
    <source>
        <dbReference type="EMBL" id="KAG5587529.1"/>
    </source>
</evidence>
<dbReference type="EMBL" id="JACXVP010000009">
    <property type="protein sequence ID" value="KAG5587529.1"/>
    <property type="molecule type" value="Genomic_DNA"/>
</dbReference>
<protein>
    <submittedName>
        <fullName evidence="1">Uncharacterized protein</fullName>
    </submittedName>
</protein>
<keyword evidence="2" id="KW-1185">Reference proteome</keyword>
<reference evidence="1 2" key="1">
    <citation type="submission" date="2020-09" db="EMBL/GenBank/DDBJ databases">
        <title>De no assembly of potato wild relative species, Solanum commersonii.</title>
        <authorList>
            <person name="Cho K."/>
        </authorList>
    </citation>
    <scope>NUCLEOTIDE SEQUENCE [LARGE SCALE GENOMIC DNA]</scope>
    <source>
        <strain evidence="1">LZ3.2</strain>
        <tissue evidence="1">Leaf</tissue>
    </source>
</reference>
<dbReference type="AlphaFoldDB" id="A0A9J5XGP4"/>
<organism evidence="1 2">
    <name type="scientific">Solanum commersonii</name>
    <name type="common">Commerson's wild potato</name>
    <name type="synonym">Commerson's nightshade</name>
    <dbReference type="NCBI Taxonomy" id="4109"/>
    <lineage>
        <taxon>Eukaryota</taxon>
        <taxon>Viridiplantae</taxon>
        <taxon>Streptophyta</taxon>
        <taxon>Embryophyta</taxon>
        <taxon>Tracheophyta</taxon>
        <taxon>Spermatophyta</taxon>
        <taxon>Magnoliopsida</taxon>
        <taxon>eudicotyledons</taxon>
        <taxon>Gunneridae</taxon>
        <taxon>Pentapetalae</taxon>
        <taxon>asterids</taxon>
        <taxon>lamiids</taxon>
        <taxon>Solanales</taxon>
        <taxon>Solanaceae</taxon>
        <taxon>Solanoideae</taxon>
        <taxon>Solaneae</taxon>
        <taxon>Solanum</taxon>
    </lineage>
</organism>